<feature type="region of interest" description="Disordered" evidence="1">
    <location>
        <begin position="278"/>
        <end position="392"/>
    </location>
</feature>
<dbReference type="SUPFAM" id="SSF52799">
    <property type="entry name" value="(Phosphotyrosine protein) phosphatases II"/>
    <property type="match status" value="1"/>
</dbReference>
<feature type="region of interest" description="Disordered" evidence="1">
    <location>
        <begin position="179"/>
        <end position="202"/>
    </location>
</feature>
<dbReference type="Gene3D" id="3.90.190.10">
    <property type="entry name" value="Protein tyrosine phosphatase superfamily"/>
    <property type="match status" value="1"/>
</dbReference>
<organism evidence="2 3">
    <name type="scientific">Yasminevirus sp. GU-2018</name>
    <dbReference type="NCBI Taxonomy" id="2420051"/>
    <lineage>
        <taxon>Viruses</taxon>
        <taxon>Varidnaviria</taxon>
        <taxon>Bamfordvirae</taxon>
        <taxon>Nucleocytoviricota</taxon>
        <taxon>Megaviricetes</taxon>
        <taxon>Imitervirales</taxon>
        <taxon>Mimiviridae</taxon>
        <taxon>Klosneuvirinae</taxon>
        <taxon>Yasminevirus</taxon>
        <taxon>Yasminevirus saudimassiliense</taxon>
    </lineage>
</organism>
<evidence type="ECO:0000313" key="3">
    <source>
        <dbReference type="Proteomes" id="UP000594342"/>
    </source>
</evidence>
<gene>
    <name evidence="2" type="ORF">YASMINEVIRUS_1212</name>
</gene>
<feature type="compositionally biased region" description="Basic and acidic residues" evidence="1">
    <location>
        <begin position="219"/>
        <end position="231"/>
    </location>
</feature>
<feature type="region of interest" description="Disordered" evidence="1">
    <location>
        <begin position="219"/>
        <end position="264"/>
    </location>
</feature>
<evidence type="ECO:0000313" key="2">
    <source>
        <dbReference type="EMBL" id="VBB18681.1"/>
    </source>
</evidence>
<evidence type="ECO:0000256" key="1">
    <source>
        <dbReference type="SAM" id="MobiDB-lite"/>
    </source>
</evidence>
<sequence>MSGAQSNSTNNFVSIVVIGSNDLAEKVTGLARKRIAYIINCNNEETPNMFQSEIKYVDVRTDDDLDSEHVIAVLKDFVERADARYRIMIHAKDMSRTRVMMCKIAIKIFGMSLAEIVDILSERQKRETESSDYKLTPSEVGELVKFEMKLFGASSYIDRVPDPTQEPVQGTVQDFTQVPATTSSAGSGEQNKSTDPIETSESGVSDELLMKLYAEDIKNSDTTPLKEESVRDPIPPQTMILQDGGSSMTGLLTHGGQPDSSNFGRSFGTSYISFNPVTTSKHSTSGRSAQGSTQRPSQSSLATRQGGYVLGGNVATGGSSGHSSGHSHRRTSSQTSDQIKEDLNSSFSNFMSAFSDSSSQPSTNQKSGSSNSGSGKSMTLRLRPPQGAQGTTMNPTFSQVFGKEIPPMSSVVPSPHVVKTPVASTTQPQAQIVRPEDFDQIMQILGGGANPDAVQDMLRTGMTVSDIINALM</sequence>
<feature type="compositionally biased region" description="Polar residues" evidence="1">
    <location>
        <begin position="278"/>
        <end position="303"/>
    </location>
</feature>
<name>A0A5K0UAP6_9VIRU</name>
<feature type="compositionally biased region" description="Low complexity" evidence="1">
    <location>
        <begin position="345"/>
        <end position="377"/>
    </location>
</feature>
<keyword evidence="3" id="KW-1185">Reference proteome</keyword>
<protein>
    <submittedName>
        <fullName evidence="2">Putative phosphatase</fullName>
    </submittedName>
</protein>
<dbReference type="EMBL" id="UPSH01000001">
    <property type="protein sequence ID" value="VBB18681.1"/>
    <property type="molecule type" value="Genomic_DNA"/>
</dbReference>
<dbReference type="Proteomes" id="UP000594342">
    <property type="component" value="Unassembled WGS sequence"/>
</dbReference>
<comment type="caution">
    <text evidence="2">The sequence shown here is derived from an EMBL/GenBank/DDBJ whole genome shotgun (WGS) entry which is preliminary data.</text>
</comment>
<accession>A0A5K0UAP6</accession>
<proteinExistence type="predicted"/>
<feature type="compositionally biased region" description="Gly residues" evidence="1">
    <location>
        <begin position="308"/>
        <end position="320"/>
    </location>
</feature>
<dbReference type="InterPro" id="IPR029021">
    <property type="entry name" value="Prot-tyrosine_phosphatase-like"/>
</dbReference>
<reference evidence="2 3" key="1">
    <citation type="submission" date="2018-10" db="EMBL/GenBank/DDBJ databases">
        <authorList>
            <consortium name="IHU Genomes"/>
        </authorList>
    </citation>
    <scope>NUCLEOTIDE SEQUENCE [LARGE SCALE GENOMIC DNA]</scope>
    <source>
        <strain evidence="2 3">A1</strain>
    </source>
</reference>